<dbReference type="Pfam" id="PF17899">
    <property type="entry name" value="Peptidase_M61_N"/>
    <property type="match status" value="1"/>
</dbReference>
<dbReference type="InterPro" id="IPR040756">
    <property type="entry name" value="Peptidase_M61_N"/>
</dbReference>
<name>A0A085W648_9BACT</name>
<dbReference type="InterPro" id="IPR027268">
    <property type="entry name" value="Peptidase_M4/M1_CTD_sf"/>
</dbReference>
<dbReference type="InterPro" id="IPR001478">
    <property type="entry name" value="PDZ"/>
</dbReference>
<dbReference type="SMART" id="SM00228">
    <property type="entry name" value="PDZ"/>
    <property type="match status" value="1"/>
</dbReference>
<gene>
    <name evidence="2" type="ORF">DB31_2754</name>
</gene>
<dbReference type="EMBL" id="JMCB01000018">
    <property type="protein sequence ID" value="KFE63161.1"/>
    <property type="molecule type" value="Genomic_DNA"/>
</dbReference>
<organism evidence="2 3">
    <name type="scientific">Hyalangium minutum</name>
    <dbReference type="NCBI Taxonomy" id="394096"/>
    <lineage>
        <taxon>Bacteria</taxon>
        <taxon>Pseudomonadati</taxon>
        <taxon>Myxococcota</taxon>
        <taxon>Myxococcia</taxon>
        <taxon>Myxococcales</taxon>
        <taxon>Cystobacterineae</taxon>
        <taxon>Archangiaceae</taxon>
        <taxon>Hyalangium</taxon>
    </lineage>
</organism>
<proteinExistence type="predicted"/>
<dbReference type="AlphaFoldDB" id="A0A085W648"/>
<dbReference type="SUPFAM" id="SSF50156">
    <property type="entry name" value="PDZ domain-like"/>
    <property type="match status" value="1"/>
</dbReference>
<dbReference type="STRING" id="394096.DB31_2754"/>
<dbReference type="OrthoDB" id="9778516at2"/>
<dbReference type="InterPro" id="IPR007963">
    <property type="entry name" value="Peptidase_M61_catalytic"/>
</dbReference>
<dbReference type="Gene3D" id="1.10.390.10">
    <property type="entry name" value="Neutral Protease Domain 2"/>
    <property type="match status" value="1"/>
</dbReference>
<dbReference type="Pfam" id="PF13180">
    <property type="entry name" value="PDZ_2"/>
    <property type="match status" value="1"/>
</dbReference>
<keyword evidence="3" id="KW-1185">Reference proteome</keyword>
<comment type="caution">
    <text evidence="2">The sequence shown here is derived from an EMBL/GenBank/DDBJ whole genome shotgun (WGS) entry which is preliminary data.</text>
</comment>
<dbReference type="PATRIC" id="fig|394096.3.peg.7085"/>
<feature type="domain" description="PDZ" evidence="1">
    <location>
        <begin position="477"/>
        <end position="543"/>
    </location>
</feature>
<protein>
    <recommendedName>
        <fullName evidence="1">PDZ domain-containing protein</fullName>
    </recommendedName>
</protein>
<dbReference type="Proteomes" id="UP000028725">
    <property type="component" value="Unassembled WGS sequence"/>
</dbReference>
<accession>A0A085W648</accession>
<dbReference type="PIRSF" id="PIRSF016493">
    <property type="entry name" value="Glycyl_aminpptds"/>
    <property type="match status" value="1"/>
</dbReference>
<reference evidence="2 3" key="1">
    <citation type="submission" date="2014-04" db="EMBL/GenBank/DDBJ databases">
        <title>Genome assembly of Hyalangium minutum DSM 14724.</title>
        <authorList>
            <person name="Sharma G."/>
            <person name="Subramanian S."/>
        </authorList>
    </citation>
    <scope>NUCLEOTIDE SEQUENCE [LARGE SCALE GENOMIC DNA]</scope>
    <source>
        <strain evidence="2 3">DSM 14724</strain>
    </source>
</reference>
<dbReference type="RefSeq" id="WP_044196119.1">
    <property type="nucleotide sequence ID" value="NZ_JMCB01000018.1"/>
</dbReference>
<dbReference type="InterPro" id="IPR024191">
    <property type="entry name" value="Peptidase_M61"/>
</dbReference>
<sequence>MPEAVRYRVSMSRPHSHLFEVEATFPAGPDVLDAVLPVWTPGSYLVREYARHLQDVTAVGPQDEPLPVQRTDKRTFRVKAGGRAVTLRYRVYAHELTVRTSHLDGSHGYFNGATLLLYTEATRHHEHRVTVAAPEGWKTFCALDQQDGVFLAPDYDTLIDSPFEVGPHWPLSFVAAGVPHEVVVWGDLPADPDKLTADLQRICEAEARMLGGLPMKRYLFLVYLTDKGRGGLEHSASTALLFPRASLQNSRGWEDFLTLAAHEYFHLWNIKRVKPRALVPFDYSQENYTALLWAFEGMTSYYDNLFVRRAGLMSANRYLNRLGETLTTLHGTPGRRVQTLADASLMSWIKHYRPDENSANSAISYYLKGEVVCALLDLEIRRATGDAKGLDDAVRLLWQRYGDGSGVPEEAVEAIMSEVAGKDLRPFFDRAVRSTEELDYSVFSHVGLEVGFRVRESSADKGGTPPPRKASEAKPKGWVGLAFKGNATVAWVAEGSPAMEAGLYPEDEVVALDGYKVDGASLLSRCEDRRPGELVRITLFRRDKLMELPVMLGQRPADTVYLSRVDKPTDAQKAAFHAWLGAAWDEAAG</sequence>
<dbReference type="Gene3D" id="2.30.42.10">
    <property type="match status" value="1"/>
</dbReference>
<dbReference type="Gene3D" id="2.60.40.3650">
    <property type="match status" value="1"/>
</dbReference>
<dbReference type="SUPFAM" id="SSF55486">
    <property type="entry name" value="Metalloproteases ('zincins'), catalytic domain"/>
    <property type="match status" value="1"/>
</dbReference>
<dbReference type="InterPro" id="IPR036034">
    <property type="entry name" value="PDZ_sf"/>
</dbReference>
<dbReference type="Pfam" id="PF05299">
    <property type="entry name" value="Peptidase_M61"/>
    <property type="match status" value="1"/>
</dbReference>
<evidence type="ECO:0000313" key="2">
    <source>
        <dbReference type="EMBL" id="KFE63161.1"/>
    </source>
</evidence>
<evidence type="ECO:0000259" key="1">
    <source>
        <dbReference type="SMART" id="SM00228"/>
    </source>
</evidence>
<evidence type="ECO:0000313" key="3">
    <source>
        <dbReference type="Proteomes" id="UP000028725"/>
    </source>
</evidence>